<evidence type="ECO:0000313" key="3">
    <source>
        <dbReference type="Proteomes" id="UP000469452"/>
    </source>
</evidence>
<protein>
    <recommendedName>
        <fullName evidence="1">Reverse transcriptase Ty1/copia-type domain-containing protein</fullName>
    </recommendedName>
</protein>
<reference evidence="2 3" key="1">
    <citation type="submission" date="2019-06" db="EMBL/GenBank/DDBJ databases">
        <title>Genomics analysis of Aphanomyces spp. identifies a new class of oomycete effector associated with host adaptation.</title>
        <authorList>
            <person name="Gaulin E."/>
        </authorList>
    </citation>
    <scope>NUCLEOTIDE SEQUENCE [LARGE SCALE GENOMIC DNA]</scope>
    <source>
        <strain evidence="2 3">E</strain>
    </source>
</reference>
<dbReference type="InterPro" id="IPR013103">
    <property type="entry name" value="RVT_2"/>
</dbReference>
<sequence length="152" mass="17125">MDKAELLELKQLRDAGTWNIVDLPVGRKAIGSRWTYAKKTNSDGDVIRYKARLVCEGYSQVEGINYTNTYSPGLVILQDDADTAFVQAPMEEGVVLYIDQPLGYGDGTKRKVLLIKALYGLKQAAQAWFEHCRKILLGLGFHPSQFYPCLYM</sequence>
<dbReference type="EMBL" id="VJMI01010399">
    <property type="protein sequence ID" value="KAF0755866.1"/>
    <property type="molecule type" value="Genomic_DNA"/>
</dbReference>
<evidence type="ECO:0000259" key="1">
    <source>
        <dbReference type="Pfam" id="PF07727"/>
    </source>
</evidence>
<evidence type="ECO:0000313" key="2">
    <source>
        <dbReference type="EMBL" id="KAF0755866.1"/>
    </source>
</evidence>
<proteinExistence type="predicted"/>
<organism evidence="2 3">
    <name type="scientific">Aphanomyces astaci</name>
    <name type="common">Crayfish plague agent</name>
    <dbReference type="NCBI Taxonomy" id="112090"/>
    <lineage>
        <taxon>Eukaryota</taxon>
        <taxon>Sar</taxon>
        <taxon>Stramenopiles</taxon>
        <taxon>Oomycota</taxon>
        <taxon>Saprolegniomycetes</taxon>
        <taxon>Saprolegniales</taxon>
        <taxon>Verrucalvaceae</taxon>
        <taxon>Aphanomyces</taxon>
    </lineage>
</organism>
<feature type="domain" description="Reverse transcriptase Ty1/copia-type" evidence="1">
    <location>
        <begin position="17"/>
        <end position="72"/>
    </location>
</feature>
<dbReference type="Pfam" id="PF07727">
    <property type="entry name" value="RVT_2"/>
    <property type="match status" value="2"/>
</dbReference>
<dbReference type="AlphaFoldDB" id="A0A6A5AP11"/>
<name>A0A6A5AP11_APHAT</name>
<feature type="domain" description="Reverse transcriptase Ty1/copia-type" evidence="1">
    <location>
        <begin position="75"/>
        <end position="151"/>
    </location>
</feature>
<comment type="caution">
    <text evidence="2">The sequence shown here is derived from an EMBL/GenBank/DDBJ whole genome shotgun (WGS) entry which is preliminary data.</text>
</comment>
<gene>
    <name evidence="2" type="ORF">AaE_004829</name>
</gene>
<dbReference type="Proteomes" id="UP000469452">
    <property type="component" value="Unassembled WGS sequence"/>
</dbReference>
<accession>A0A6A5AP11</accession>